<dbReference type="AlphaFoldDB" id="A0A1W4XS04"/>
<evidence type="ECO:0000256" key="1">
    <source>
        <dbReference type="SAM" id="SignalP"/>
    </source>
</evidence>
<proteinExistence type="predicted"/>
<dbReference type="Proteomes" id="UP000192223">
    <property type="component" value="Unplaced"/>
</dbReference>
<sequence>MKALVLLLIFGLIASTAAHQPFHLLLIPYRIYQYTLTLLEDTNSDKLVAFEYKQLKAKNVSTEKLKEHCVKNKGEDTWRKFEENFLNFTMCLSDPFNAWQFCGNYQPNLHTCLKTYSKRLSVCEEDDGKDLFSLHINSTTKMADYICVAHPYLQYPNALQNMNAKCLLEFANYMIRRDVEDKLEVVRRCIKEKQAASAEADQIKSYCNSQLFLNECVLKKVNVHCDASGPVKNIVEDIFFNATFSFCRDKYSYTLS</sequence>
<dbReference type="GeneID" id="108744357"/>
<evidence type="ECO:0000313" key="3">
    <source>
        <dbReference type="RefSeq" id="XP_018335572.1"/>
    </source>
</evidence>
<dbReference type="KEGG" id="apln:108744357"/>
<accession>A0A1W4XS04</accession>
<dbReference type="RefSeq" id="XP_018335572.1">
    <property type="nucleotide sequence ID" value="XM_018480070.1"/>
</dbReference>
<protein>
    <submittedName>
        <fullName evidence="3">Uncharacterized protein LOC108744357</fullName>
    </submittedName>
</protein>
<gene>
    <name evidence="3" type="primary">LOC108744357</name>
</gene>
<reference evidence="3" key="1">
    <citation type="submission" date="2025-08" db="UniProtKB">
        <authorList>
            <consortium name="RefSeq"/>
        </authorList>
    </citation>
    <scope>IDENTIFICATION</scope>
    <source>
        <tissue evidence="3">Entire body</tissue>
    </source>
</reference>
<feature type="chain" id="PRO_5010697185" evidence="1">
    <location>
        <begin position="19"/>
        <end position="256"/>
    </location>
</feature>
<name>A0A1W4XS04_AGRPL</name>
<dbReference type="InParanoid" id="A0A1W4XS04"/>
<organism evidence="2 3">
    <name type="scientific">Agrilus planipennis</name>
    <name type="common">Emerald ash borer</name>
    <name type="synonym">Agrilus marcopoli</name>
    <dbReference type="NCBI Taxonomy" id="224129"/>
    <lineage>
        <taxon>Eukaryota</taxon>
        <taxon>Metazoa</taxon>
        <taxon>Ecdysozoa</taxon>
        <taxon>Arthropoda</taxon>
        <taxon>Hexapoda</taxon>
        <taxon>Insecta</taxon>
        <taxon>Pterygota</taxon>
        <taxon>Neoptera</taxon>
        <taxon>Endopterygota</taxon>
        <taxon>Coleoptera</taxon>
        <taxon>Polyphaga</taxon>
        <taxon>Elateriformia</taxon>
        <taxon>Buprestoidea</taxon>
        <taxon>Buprestidae</taxon>
        <taxon>Agrilinae</taxon>
        <taxon>Agrilus</taxon>
    </lineage>
</organism>
<feature type="signal peptide" evidence="1">
    <location>
        <begin position="1"/>
        <end position="18"/>
    </location>
</feature>
<keyword evidence="2" id="KW-1185">Reference proteome</keyword>
<keyword evidence="1" id="KW-0732">Signal</keyword>
<evidence type="ECO:0000313" key="2">
    <source>
        <dbReference type="Proteomes" id="UP000192223"/>
    </source>
</evidence>